<proteinExistence type="predicted"/>
<dbReference type="AlphaFoldDB" id="G1E769"/>
<keyword evidence="1" id="KW-0812">Transmembrane</keyword>
<reference evidence="2" key="1">
    <citation type="journal article" date="2011" name="PLoS ONE">
        <title>Genome evolution of a tertiary dinoflagellate plastid.</title>
        <authorList>
            <person name="Gabrielsen T.M."/>
            <person name="Minge M.A."/>
            <person name="Espelund M."/>
            <person name="Tooming-Klunderud A."/>
            <person name="Patil V."/>
            <person name="Nederbragt A.J."/>
            <person name="Otis C."/>
            <person name="Turmel M."/>
            <person name="Shalchian-Tabrizi K."/>
            <person name="Lemieux C."/>
            <person name="Jakobsen K.S."/>
        </authorList>
    </citation>
    <scope>NUCLEOTIDE SEQUENCE</scope>
</reference>
<evidence type="ECO:0000256" key="1">
    <source>
        <dbReference type="SAM" id="Phobius"/>
    </source>
</evidence>
<name>G1E769_KARVE</name>
<feature type="transmembrane region" description="Helical" evidence="1">
    <location>
        <begin position="27"/>
        <end position="47"/>
    </location>
</feature>
<accession>G1E769</accession>
<sequence>MNTLFATLLDYFDSIEVEGSNIFQINLINIIIFTIGLIYILGSAFVVGSYKRQKEIVQEYAKSNTAKSKYKNLAARVAYLSKITKREKAIKELKAEQKLIKRVENMINKKFYVPDIFNESLPSLPV</sequence>
<keyword evidence="1" id="KW-0472">Membrane</keyword>
<dbReference type="EMBL" id="JN039300">
    <property type="protein sequence ID" value="AEJ72958.1"/>
    <property type="molecule type" value="Genomic_DNA"/>
</dbReference>
<protein>
    <submittedName>
        <fullName evidence="2">CF0 subunit I of ATP synthase</fullName>
    </submittedName>
</protein>
<keyword evidence="2" id="KW-0150">Chloroplast</keyword>
<gene>
    <name evidence="2" type="primary">atpF</name>
</gene>
<geneLocation type="chloroplast" evidence="2"/>
<organism evidence="2">
    <name type="scientific">Karlodinium veneficum</name>
    <name type="common">Dinoflagellate</name>
    <name type="synonym">Karlodinium micrum</name>
    <dbReference type="NCBI Taxonomy" id="407301"/>
    <lineage>
        <taxon>Eukaryota</taxon>
        <taxon>Sar</taxon>
        <taxon>Alveolata</taxon>
        <taxon>Dinophyceae</taxon>
        <taxon>Gymnodiniales</taxon>
        <taxon>Kareniaceae</taxon>
        <taxon>Karlodinium</taxon>
    </lineage>
</organism>
<evidence type="ECO:0000313" key="2">
    <source>
        <dbReference type="EMBL" id="AEJ72958.1"/>
    </source>
</evidence>
<keyword evidence="2" id="KW-0934">Plastid</keyword>
<keyword evidence="1" id="KW-1133">Transmembrane helix</keyword>